<dbReference type="AlphaFoldDB" id="A0A553NMM4"/>
<dbReference type="FunFam" id="3.40.50.300:FF:000471">
    <property type="entry name" value="ATP-binding cassette, sub-family F (GCN20), member 1"/>
    <property type="match status" value="1"/>
</dbReference>
<accession>A0A553NMM4</accession>
<dbReference type="PANTHER" id="PTHR19211:SF14">
    <property type="entry name" value="ATP-BINDING CASSETTE SUB-FAMILY F MEMBER 1"/>
    <property type="match status" value="1"/>
</dbReference>
<dbReference type="InterPro" id="IPR050611">
    <property type="entry name" value="ABCF"/>
</dbReference>
<feature type="compositionally biased region" description="Basic and acidic residues" evidence="5">
    <location>
        <begin position="178"/>
        <end position="189"/>
    </location>
</feature>
<dbReference type="InterPro" id="IPR027417">
    <property type="entry name" value="P-loop_NTPase"/>
</dbReference>
<dbReference type="Pfam" id="PF12848">
    <property type="entry name" value="ABC_tran_Xtn"/>
    <property type="match status" value="1"/>
</dbReference>
<evidence type="ECO:0000256" key="2">
    <source>
        <dbReference type="ARBA" id="ARBA00022737"/>
    </source>
</evidence>
<evidence type="ECO:0000259" key="6">
    <source>
        <dbReference type="PROSITE" id="PS50893"/>
    </source>
</evidence>
<keyword evidence="8" id="KW-1185">Reference proteome</keyword>
<proteinExistence type="inferred from homology"/>
<comment type="similarity">
    <text evidence="1">Belongs to the ABC transporter superfamily. ABCF family. EF3 subfamily.</text>
</comment>
<dbReference type="SUPFAM" id="SSF52540">
    <property type="entry name" value="P-loop containing nucleoside triphosphate hydrolases"/>
    <property type="match status" value="2"/>
</dbReference>
<gene>
    <name evidence="7" type="ORF">DNTS_008003</name>
</gene>
<feature type="compositionally biased region" description="Acidic residues" evidence="5">
    <location>
        <begin position="130"/>
        <end position="140"/>
    </location>
</feature>
<dbReference type="CDD" id="cd03221">
    <property type="entry name" value="ABCF_EF-3"/>
    <property type="match status" value="1"/>
</dbReference>
<feature type="compositionally biased region" description="Basic residues" evidence="5">
    <location>
        <begin position="63"/>
        <end position="73"/>
    </location>
</feature>
<evidence type="ECO:0000313" key="8">
    <source>
        <dbReference type="Proteomes" id="UP000316079"/>
    </source>
</evidence>
<evidence type="ECO:0000256" key="5">
    <source>
        <dbReference type="SAM" id="MobiDB-lite"/>
    </source>
</evidence>
<keyword evidence="3" id="KW-0547">Nucleotide-binding</keyword>
<dbReference type="Proteomes" id="UP000316079">
    <property type="component" value="Unassembled WGS sequence"/>
</dbReference>
<feature type="domain" description="ABC transporter" evidence="6">
    <location>
        <begin position="614"/>
        <end position="830"/>
    </location>
</feature>
<feature type="compositionally biased region" description="Basic residues" evidence="5">
    <location>
        <begin position="23"/>
        <end position="36"/>
    </location>
</feature>
<feature type="compositionally biased region" description="Basic and acidic residues" evidence="5">
    <location>
        <begin position="209"/>
        <end position="221"/>
    </location>
</feature>
<sequence length="836" mass="94546">MPKKSKEVAEWEGEDEPQAADKHVKKGKKDKKGKKSKFFEELTSDQKPEKEEPPVKETQGKQPQKKKKDRRKGKAGDAGDDDEDSEVMERLKKLSVQPSDEEEEEVLAPVKRGKANKGGNIFAALSQGQSDEDEVDDEDECKSKPSSKEVEKVAKGKKKDKPKAKIIKEASEDEHEEGAEKKDENEKKGGKNSKKAAPKQSKDEDDEQEKAQKKGKKEQPKRGKPARPPPSDDEEEEEEEENDENDTMMSAEDVLAAEAKEKADDPFANLTKKEKKKKKKMMEYERQVASVRAQNALEGDFSVSQAEMSSRQAMLENASDIKLERFSISAHGKELFVNADLLIVAGRRYGLVGPNGKGKTTLLKHIANRALSIPPNIDVLLCEQEVVADDTPAVQAVLKADTRRLKLLEEERQLQSRMEKGDDSVSERLQKVYEELRVIGAAAAEAKARRILAGLSFTPEMQNRPTKKFSGGWRMRVSLARYLQSWKKTLLIVSHDQSFLDDVCTDIIHLDNQKLYYYRGNYLTFKKMYVQKQKELLKQYEKQEKKLKDLKAGGKSTKQAEKQTKDALTRKQQKGKKKNQEEESNESTELLKRPKEYTVKFTFPDPPPLSPPILGLHSVDFGYEGQKPLFKNVDFGIDMESRICIVGPNGVGKSTVLLLLTGKLNPASTKGEMRKNHRLKIGFFNQQYADQLNMEEAPTEYLQRNFNLQYQDARKCLGRFGLESHAHTIQISKLSGGQKARVVFAELACRQPDVLILDEPTNNLDIESIDALSEAINEYKGAVIIVSHDARLITETQCHLWVVEDKSINQIDGDFEDYKREVLEALGETLVNKPKE</sequence>
<dbReference type="PANTHER" id="PTHR19211">
    <property type="entry name" value="ATP-BINDING TRANSPORT PROTEIN-RELATED"/>
    <property type="match status" value="1"/>
</dbReference>
<name>A0A553NMM4_9TELE</name>
<dbReference type="GO" id="GO:0005524">
    <property type="term" value="F:ATP binding"/>
    <property type="evidence" value="ECO:0007669"/>
    <property type="project" value="UniProtKB-KW"/>
</dbReference>
<dbReference type="InterPro" id="IPR003593">
    <property type="entry name" value="AAA+_ATPase"/>
</dbReference>
<organism evidence="7 8">
    <name type="scientific">Danionella cerebrum</name>
    <dbReference type="NCBI Taxonomy" id="2873325"/>
    <lineage>
        <taxon>Eukaryota</taxon>
        <taxon>Metazoa</taxon>
        <taxon>Chordata</taxon>
        <taxon>Craniata</taxon>
        <taxon>Vertebrata</taxon>
        <taxon>Euteleostomi</taxon>
        <taxon>Actinopterygii</taxon>
        <taxon>Neopterygii</taxon>
        <taxon>Teleostei</taxon>
        <taxon>Ostariophysi</taxon>
        <taxon>Cypriniformes</taxon>
        <taxon>Danionidae</taxon>
        <taxon>Danioninae</taxon>
        <taxon>Danionella</taxon>
    </lineage>
</organism>
<feature type="region of interest" description="Disordered" evidence="5">
    <location>
        <begin position="548"/>
        <end position="591"/>
    </location>
</feature>
<keyword evidence="4" id="KW-0067">ATP-binding</keyword>
<feature type="region of interest" description="Disordered" evidence="5">
    <location>
        <begin position="1"/>
        <end position="279"/>
    </location>
</feature>
<evidence type="ECO:0000256" key="3">
    <source>
        <dbReference type="ARBA" id="ARBA00022741"/>
    </source>
</evidence>
<dbReference type="STRING" id="623744.A0A553NMM4"/>
<feature type="compositionally biased region" description="Basic and acidic residues" evidence="5">
    <location>
        <begin position="548"/>
        <end position="569"/>
    </location>
</feature>
<feature type="compositionally biased region" description="Basic residues" evidence="5">
    <location>
        <begin position="155"/>
        <end position="165"/>
    </location>
</feature>
<dbReference type="GO" id="GO:0016887">
    <property type="term" value="F:ATP hydrolysis activity"/>
    <property type="evidence" value="ECO:0007669"/>
    <property type="project" value="InterPro"/>
</dbReference>
<dbReference type="Pfam" id="PF00005">
    <property type="entry name" value="ABC_tran"/>
    <property type="match status" value="2"/>
</dbReference>
<comment type="caution">
    <text evidence="7">The sequence shown here is derived from an EMBL/GenBank/DDBJ whole genome shotgun (WGS) entry which is preliminary data.</text>
</comment>
<dbReference type="InterPro" id="IPR032781">
    <property type="entry name" value="ABC_tran_Xtn"/>
</dbReference>
<dbReference type="PROSITE" id="PS00211">
    <property type="entry name" value="ABC_TRANSPORTER_1"/>
    <property type="match status" value="2"/>
</dbReference>
<keyword evidence="2" id="KW-0677">Repeat</keyword>
<dbReference type="Gene3D" id="3.40.50.300">
    <property type="entry name" value="P-loop containing nucleotide triphosphate hydrolases"/>
    <property type="match status" value="3"/>
</dbReference>
<dbReference type="InterPro" id="IPR003439">
    <property type="entry name" value="ABC_transporter-like_ATP-bd"/>
</dbReference>
<feature type="compositionally biased region" description="Basic and acidic residues" evidence="5">
    <location>
        <begin position="37"/>
        <end position="59"/>
    </location>
</feature>
<dbReference type="InterPro" id="IPR017871">
    <property type="entry name" value="ABC_transporter-like_CS"/>
</dbReference>
<dbReference type="EMBL" id="SRMA01026831">
    <property type="protein sequence ID" value="TRY66672.1"/>
    <property type="molecule type" value="Genomic_DNA"/>
</dbReference>
<dbReference type="OrthoDB" id="2110130at2759"/>
<feature type="compositionally biased region" description="Acidic residues" evidence="5">
    <location>
        <begin position="231"/>
        <end position="246"/>
    </location>
</feature>
<evidence type="ECO:0000256" key="4">
    <source>
        <dbReference type="ARBA" id="ARBA00022840"/>
    </source>
</evidence>
<evidence type="ECO:0000256" key="1">
    <source>
        <dbReference type="ARBA" id="ARBA00011054"/>
    </source>
</evidence>
<reference evidence="7 8" key="1">
    <citation type="journal article" date="2019" name="Sci. Data">
        <title>Hybrid genome assembly and annotation of Danionella translucida.</title>
        <authorList>
            <person name="Kadobianskyi M."/>
            <person name="Schulze L."/>
            <person name="Schuelke M."/>
            <person name="Judkewitz B."/>
        </authorList>
    </citation>
    <scope>NUCLEOTIDE SEQUENCE [LARGE SCALE GENOMIC DNA]</scope>
    <source>
        <strain evidence="7 8">Bolton</strain>
    </source>
</reference>
<feature type="compositionally biased region" description="Basic and acidic residues" evidence="5">
    <location>
        <begin position="141"/>
        <end position="154"/>
    </location>
</feature>
<evidence type="ECO:0000313" key="7">
    <source>
        <dbReference type="EMBL" id="TRY66672.1"/>
    </source>
</evidence>
<dbReference type="SMART" id="SM00382">
    <property type="entry name" value="AAA"/>
    <property type="match status" value="2"/>
</dbReference>
<dbReference type="PROSITE" id="PS50893">
    <property type="entry name" value="ABC_TRANSPORTER_2"/>
    <property type="match status" value="1"/>
</dbReference>
<protein>
    <recommendedName>
        <fullName evidence="6">ABC transporter domain-containing protein</fullName>
    </recommendedName>
</protein>